<keyword evidence="2" id="KW-0560">Oxidoreductase</keyword>
<dbReference type="PANTHER" id="PTHR45348:SF2">
    <property type="entry name" value="ZINC-TYPE ALCOHOL DEHYDROGENASE-LIKE PROTEIN C2E1P3.01"/>
    <property type="match status" value="1"/>
</dbReference>
<keyword evidence="6" id="KW-1185">Reference proteome</keyword>
<comment type="similarity">
    <text evidence="1">Belongs to the zinc-containing alcohol dehydrogenase family.</text>
</comment>
<feature type="region of interest" description="Disordered" evidence="3">
    <location>
        <begin position="1"/>
        <end position="25"/>
    </location>
</feature>
<dbReference type="Pfam" id="PF08240">
    <property type="entry name" value="ADH_N"/>
    <property type="match status" value="1"/>
</dbReference>
<name>A0A1V6SI27_9EURO</name>
<dbReference type="SMART" id="SM00829">
    <property type="entry name" value="PKS_ER"/>
    <property type="match status" value="1"/>
</dbReference>
<dbReference type="STRING" id="254877.A0A1V6SI27"/>
<evidence type="ECO:0000256" key="3">
    <source>
        <dbReference type="SAM" id="MobiDB-lite"/>
    </source>
</evidence>
<comment type="caution">
    <text evidence="5">The sequence shown here is derived from an EMBL/GenBank/DDBJ whole genome shotgun (WGS) entry which is preliminary data.</text>
</comment>
<dbReference type="AlphaFoldDB" id="A0A1V6SI27"/>
<dbReference type="CDD" id="cd08249">
    <property type="entry name" value="enoyl_reductase_like"/>
    <property type="match status" value="1"/>
</dbReference>
<accession>A0A1V6SI27</accession>
<dbReference type="Gene3D" id="3.40.50.720">
    <property type="entry name" value="NAD(P)-binding Rossmann-like Domain"/>
    <property type="match status" value="1"/>
</dbReference>
<dbReference type="Gene3D" id="3.90.180.10">
    <property type="entry name" value="Medium-chain alcohol dehydrogenases, catalytic domain"/>
    <property type="match status" value="1"/>
</dbReference>
<sequence length="433" mass="46543">MASNQHISNQSISNQDVPDQDVPNHYILNQDASDQDVSMEDVSDAFVQDVPKQDVYPTNQAPSNRAAWLTGRSTCPLMVGAASYTPPSAHQIVVKNGAVAVNTIECTKQLEGNMMSPRIKYPFVLGNDCAGEVVQVGDMVSHFKVGDRVLAHALSMDPAVNKSSEGAFQHYTVINDNMAATIPDWLSFEEACVVPLGLSTAATALFHEDYLNLNRPGVPLGTGPDWLPEVVLVWGGSTSVGCNAIQLAAAAGYEVIATCAPNNFQYVTNLGASAVFDNRDVFSVFSIIELCHHKRVVGAIAIGKNSTEPCMAILARSIGSKLVARAKFPFPESIPTTIFQKFRSMAASMRSNLRIKIWSKRCGVKTKFISDTSAAHTEVGAMVYNRFLPGALATGVFVAAPKPRVVGKGLDRIQSAMNCHMRGVSAQKVVVSL</sequence>
<feature type="domain" description="Enoyl reductase (ER)" evidence="4">
    <location>
        <begin position="71"/>
        <end position="350"/>
    </location>
</feature>
<proteinExistence type="inferred from homology"/>
<dbReference type="InterPro" id="IPR047122">
    <property type="entry name" value="Trans-enoyl_RdTase-like"/>
</dbReference>
<protein>
    <recommendedName>
        <fullName evidence="4">Enoyl reductase (ER) domain-containing protein</fullName>
    </recommendedName>
</protein>
<evidence type="ECO:0000313" key="5">
    <source>
        <dbReference type="EMBL" id="OQE13695.1"/>
    </source>
</evidence>
<evidence type="ECO:0000313" key="6">
    <source>
        <dbReference type="Proteomes" id="UP000191342"/>
    </source>
</evidence>
<dbReference type="SUPFAM" id="SSF51735">
    <property type="entry name" value="NAD(P)-binding Rossmann-fold domains"/>
    <property type="match status" value="1"/>
</dbReference>
<dbReference type="Proteomes" id="UP000191342">
    <property type="component" value="Unassembled WGS sequence"/>
</dbReference>
<dbReference type="EMBL" id="MLQL01000044">
    <property type="protein sequence ID" value="OQE13695.1"/>
    <property type="molecule type" value="Genomic_DNA"/>
</dbReference>
<dbReference type="SUPFAM" id="SSF50129">
    <property type="entry name" value="GroES-like"/>
    <property type="match status" value="1"/>
</dbReference>
<dbReference type="GO" id="GO:0016651">
    <property type="term" value="F:oxidoreductase activity, acting on NAD(P)H"/>
    <property type="evidence" value="ECO:0007669"/>
    <property type="project" value="InterPro"/>
</dbReference>
<organism evidence="5 6">
    <name type="scientific">Penicillium flavigenum</name>
    <dbReference type="NCBI Taxonomy" id="254877"/>
    <lineage>
        <taxon>Eukaryota</taxon>
        <taxon>Fungi</taxon>
        <taxon>Dikarya</taxon>
        <taxon>Ascomycota</taxon>
        <taxon>Pezizomycotina</taxon>
        <taxon>Eurotiomycetes</taxon>
        <taxon>Eurotiomycetidae</taxon>
        <taxon>Eurotiales</taxon>
        <taxon>Aspergillaceae</taxon>
        <taxon>Penicillium</taxon>
    </lineage>
</organism>
<gene>
    <name evidence="5" type="ORF">PENFLA_c044G07663</name>
</gene>
<dbReference type="PANTHER" id="PTHR45348">
    <property type="entry name" value="HYPOTHETICAL OXIDOREDUCTASE (EUROFUNG)"/>
    <property type="match status" value="1"/>
</dbReference>
<evidence type="ECO:0000256" key="1">
    <source>
        <dbReference type="ARBA" id="ARBA00008072"/>
    </source>
</evidence>
<feature type="compositionally biased region" description="Low complexity" evidence="3">
    <location>
        <begin position="1"/>
        <end position="15"/>
    </location>
</feature>
<dbReference type="InterPro" id="IPR013154">
    <property type="entry name" value="ADH-like_N"/>
</dbReference>
<reference evidence="6" key="1">
    <citation type="journal article" date="2017" name="Nat. Microbiol.">
        <title>Global analysis of biosynthetic gene clusters reveals vast potential of secondary metabolite production in Penicillium species.</title>
        <authorList>
            <person name="Nielsen J.C."/>
            <person name="Grijseels S."/>
            <person name="Prigent S."/>
            <person name="Ji B."/>
            <person name="Dainat J."/>
            <person name="Nielsen K.F."/>
            <person name="Frisvad J.C."/>
            <person name="Workman M."/>
            <person name="Nielsen J."/>
        </authorList>
    </citation>
    <scope>NUCLEOTIDE SEQUENCE [LARGE SCALE GENOMIC DNA]</scope>
    <source>
        <strain evidence="6">IBT 14082</strain>
    </source>
</reference>
<dbReference type="InterPro" id="IPR011032">
    <property type="entry name" value="GroES-like_sf"/>
</dbReference>
<dbReference type="InterPro" id="IPR036291">
    <property type="entry name" value="NAD(P)-bd_dom_sf"/>
</dbReference>
<evidence type="ECO:0000256" key="2">
    <source>
        <dbReference type="ARBA" id="ARBA00023002"/>
    </source>
</evidence>
<dbReference type="InterPro" id="IPR020843">
    <property type="entry name" value="ER"/>
</dbReference>
<dbReference type="OrthoDB" id="48317at2759"/>
<evidence type="ECO:0000259" key="4">
    <source>
        <dbReference type="SMART" id="SM00829"/>
    </source>
</evidence>